<accession>A0ABQ4ZSI2</accession>
<dbReference type="EMBL" id="BQNB010011547">
    <property type="protein sequence ID" value="GJS91975.1"/>
    <property type="molecule type" value="Genomic_DNA"/>
</dbReference>
<dbReference type="Proteomes" id="UP001151760">
    <property type="component" value="Unassembled WGS sequence"/>
</dbReference>
<proteinExistence type="predicted"/>
<keyword evidence="2" id="KW-1185">Reference proteome</keyword>
<reference evidence="1" key="2">
    <citation type="submission" date="2022-01" db="EMBL/GenBank/DDBJ databases">
        <authorList>
            <person name="Yamashiro T."/>
            <person name="Shiraishi A."/>
            <person name="Satake H."/>
            <person name="Nakayama K."/>
        </authorList>
    </citation>
    <scope>NUCLEOTIDE SEQUENCE</scope>
</reference>
<name>A0ABQ4ZSI2_9ASTR</name>
<evidence type="ECO:0000313" key="1">
    <source>
        <dbReference type="EMBL" id="GJS91975.1"/>
    </source>
</evidence>
<reference evidence="1" key="1">
    <citation type="journal article" date="2022" name="Int. J. Mol. Sci.">
        <title>Draft Genome of Tanacetum Coccineum: Genomic Comparison of Closely Related Tanacetum-Family Plants.</title>
        <authorList>
            <person name="Yamashiro T."/>
            <person name="Shiraishi A."/>
            <person name="Nakayama K."/>
            <person name="Satake H."/>
        </authorList>
    </citation>
    <scope>NUCLEOTIDE SEQUENCE</scope>
</reference>
<protein>
    <submittedName>
        <fullName evidence="1">Uncharacterized protein</fullName>
    </submittedName>
</protein>
<evidence type="ECO:0000313" key="2">
    <source>
        <dbReference type="Proteomes" id="UP001151760"/>
    </source>
</evidence>
<gene>
    <name evidence="1" type="ORF">Tco_0774611</name>
</gene>
<organism evidence="1 2">
    <name type="scientific">Tanacetum coccineum</name>
    <dbReference type="NCBI Taxonomy" id="301880"/>
    <lineage>
        <taxon>Eukaryota</taxon>
        <taxon>Viridiplantae</taxon>
        <taxon>Streptophyta</taxon>
        <taxon>Embryophyta</taxon>
        <taxon>Tracheophyta</taxon>
        <taxon>Spermatophyta</taxon>
        <taxon>Magnoliopsida</taxon>
        <taxon>eudicotyledons</taxon>
        <taxon>Gunneridae</taxon>
        <taxon>Pentapetalae</taxon>
        <taxon>asterids</taxon>
        <taxon>campanulids</taxon>
        <taxon>Asterales</taxon>
        <taxon>Asteraceae</taxon>
        <taxon>Asteroideae</taxon>
        <taxon>Anthemideae</taxon>
        <taxon>Anthemidinae</taxon>
        <taxon>Tanacetum</taxon>
    </lineage>
</organism>
<sequence>MKVIVHSQKWKSCQTLGIAFGFHPYQFAYPERRLTMDEMLAKFINEGKREHEEMETFIREFRPTKELLLKEQKNLLSELRIEVYGLSRVMNDVLILKNEVKGVTTRGGKMRYGIPYND</sequence>
<comment type="caution">
    <text evidence="1">The sequence shown here is derived from an EMBL/GenBank/DDBJ whole genome shotgun (WGS) entry which is preliminary data.</text>
</comment>